<gene>
    <name evidence="1" type="ORF">B0T16DRAFT_441382</name>
</gene>
<sequence>MPPLPLALSPALEARLETSEGCELVTHDTHDTRRHILHPSLKIKCHSCESHWLDGEFPKIIWPHFLLSLTCLEALQHVPARRSPSEQAVESLTVLQKAHVPKRPPPSTRLFAQVEIDRKYRKAPPPDSARFIKSRHRALAREIKDAYRGSNDLKSVMFTMSYITSALPYSHSKPSVTRRLLMEHQWSSQRL</sequence>
<organism evidence="1 2">
    <name type="scientific">Cercophora newfieldiana</name>
    <dbReference type="NCBI Taxonomy" id="92897"/>
    <lineage>
        <taxon>Eukaryota</taxon>
        <taxon>Fungi</taxon>
        <taxon>Dikarya</taxon>
        <taxon>Ascomycota</taxon>
        <taxon>Pezizomycotina</taxon>
        <taxon>Sordariomycetes</taxon>
        <taxon>Sordariomycetidae</taxon>
        <taxon>Sordariales</taxon>
        <taxon>Lasiosphaeriaceae</taxon>
        <taxon>Cercophora</taxon>
    </lineage>
</organism>
<dbReference type="Proteomes" id="UP001174936">
    <property type="component" value="Unassembled WGS sequence"/>
</dbReference>
<evidence type="ECO:0000313" key="1">
    <source>
        <dbReference type="EMBL" id="KAK0656441.1"/>
    </source>
</evidence>
<dbReference type="AlphaFoldDB" id="A0AA39YR87"/>
<accession>A0AA39YR87</accession>
<proteinExistence type="predicted"/>
<evidence type="ECO:0000313" key="2">
    <source>
        <dbReference type="Proteomes" id="UP001174936"/>
    </source>
</evidence>
<reference evidence="1" key="1">
    <citation type="submission" date="2023-06" db="EMBL/GenBank/DDBJ databases">
        <title>Genome-scale phylogeny and comparative genomics of the fungal order Sordariales.</title>
        <authorList>
            <consortium name="Lawrence Berkeley National Laboratory"/>
            <person name="Hensen N."/>
            <person name="Bonometti L."/>
            <person name="Westerberg I."/>
            <person name="Brannstrom I.O."/>
            <person name="Guillou S."/>
            <person name="Cros-Aarteil S."/>
            <person name="Calhoun S."/>
            <person name="Haridas S."/>
            <person name="Kuo A."/>
            <person name="Mondo S."/>
            <person name="Pangilinan J."/>
            <person name="Riley R."/>
            <person name="Labutti K."/>
            <person name="Andreopoulos B."/>
            <person name="Lipzen A."/>
            <person name="Chen C."/>
            <person name="Yanf M."/>
            <person name="Daum C."/>
            <person name="Ng V."/>
            <person name="Clum A."/>
            <person name="Steindorff A."/>
            <person name="Ohm R."/>
            <person name="Martin F."/>
            <person name="Silar P."/>
            <person name="Natvig D."/>
            <person name="Lalanne C."/>
            <person name="Gautier V."/>
            <person name="Ament-Velasquez S.L."/>
            <person name="Kruys A."/>
            <person name="Hutchinson M.I."/>
            <person name="Powell A.J."/>
            <person name="Barry K."/>
            <person name="Miller A.N."/>
            <person name="Grigoriev I.V."/>
            <person name="Debuchy R."/>
            <person name="Gladieux P."/>
            <person name="Thoren M.H."/>
            <person name="Johannesson H."/>
        </authorList>
    </citation>
    <scope>NUCLEOTIDE SEQUENCE</scope>
    <source>
        <strain evidence="1">SMH2532-1</strain>
    </source>
</reference>
<comment type="caution">
    <text evidence="1">The sequence shown here is derived from an EMBL/GenBank/DDBJ whole genome shotgun (WGS) entry which is preliminary data.</text>
</comment>
<name>A0AA39YR87_9PEZI</name>
<keyword evidence="2" id="KW-1185">Reference proteome</keyword>
<protein>
    <submittedName>
        <fullName evidence="1">Uncharacterized protein</fullName>
    </submittedName>
</protein>
<dbReference type="EMBL" id="JAULSV010000001">
    <property type="protein sequence ID" value="KAK0656441.1"/>
    <property type="molecule type" value="Genomic_DNA"/>
</dbReference>